<feature type="region of interest" description="Disordered" evidence="1">
    <location>
        <begin position="47"/>
        <end position="66"/>
    </location>
</feature>
<evidence type="ECO:0000256" key="1">
    <source>
        <dbReference type="SAM" id="MobiDB-lite"/>
    </source>
</evidence>
<dbReference type="SUPFAM" id="SSF53474">
    <property type="entry name" value="alpha/beta-Hydrolases"/>
    <property type="match status" value="1"/>
</dbReference>
<dbReference type="AlphaFoldDB" id="A0ABC8JA68"/>
<dbReference type="PANTHER" id="PTHR43329">
    <property type="entry name" value="EPOXIDE HYDROLASE"/>
    <property type="match status" value="1"/>
</dbReference>
<dbReference type="InterPro" id="IPR000073">
    <property type="entry name" value="AB_hydrolase_1"/>
</dbReference>
<dbReference type="Gene3D" id="3.40.50.1820">
    <property type="entry name" value="alpha/beta hydrolase"/>
    <property type="match status" value="1"/>
</dbReference>
<keyword evidence="2" id="KW-1133">Transmembrane helix</keyword>
<keyword evidence="2" id="KW-0812">Transmembrane</keyword>
<evidence type="ECO:0000313" key="4">
    <source>
        <dbReference type="EMBL" id="CAH8319990.1"/>
    </source>
</evidence>
<feature type="transmembrane region" description="Helical" evidence="2">
    <location>
        <begin position="77"/>
        <end position="98"/>
    </location>
</feature>
<comment type="caution">
    <text evidence="4">The sequence shown here is derived from an EMBL/GenBank/DDBJ whole genome shotgun (WGS) entry which is preliminary data.</text>
</comment>
<gene>
    <name evidence="4" type="ORF">ERUC_LOCUS8610</name>
</gene>
<dbReference type="Pfam" id="PF00561">
    <property type="entry name" value="Abhydrolase_1"/>
    <property type="match status" value="1"/>
</dbReference>
<proteinExistence type="predicted"/>
<dbReference type="Proteomes" id="UP001642260">
    <property type="component" value="Unassembled WGS sequence"/>
</dbReference>
<reference evidence="4 5" key="1">
    <citation type="submission" date="2022-03" db="EMBL/GenBank/DDBJ databases">
        <authorList>
            <person name="Macdonald S."/>
            <person name="Ahmed S."/>
            <person name="Newling K."/>
        </authorList>
    </citation>
    <scope>NUCLEOTIDE SEQUENCE [LARGE SCALE GENOMIC DNA]</scope>
</reference>
<organism evidence="4 5">
    <name type="scientific">Eruca vesicaria subsp. sativa</name>
    <name type="common">Garden rocket</name>
    <name type="synonym">Eruca sativa</name>
    <dbReference type="NCBI Taxonomy" id="29727"/>
    <lineage>
        <taxon>Eukaryota</taxon>
        <taxon>Viridiplantae</taxon>
        <taxon>Streptophyta</taxon>
        <taxon>Embryophyta</taxon>
        <taxon>Tracheophyta</taxon>
        <taxon>Spermatophyta</taxon>
        <taxon>Magnoliopsida</taxon>
        <taxon>eudicotyledons</taxon>
        <taxon>Gunneridae</taxon>
        <taxon>Pentapetalae</taxon>
        <taxon>rosids</taxon>
        <taxon>malvids</taxon>
        <taxon>Brassicales</taxon>
        <taxon>Brassicaceae</taxon>
        <taxon>Brassiceae</taxon>
        <taxon>Eruca</taxon>
    </lineage>
</organism>
<evidence type="ECO:0000313" key="5">
    <source>
        <dbReference type="Proteomes" id="UP001642260"/>
    </source>
</evidence>
<evidence type="ECO:0000256" key="2">
    <source>
        <dbReference type="SAM" id="Phobius"/>
    </source>
</evidence>
<keyword evidence="5" id="KW-1185">Reference proteome</keyword>
<keyword evidence="2" id="KW-0472">Membrane</keyword>
<name>A0ABC8JA68_ERUVS</name>
<dbReference type="EMBL" id="CAKOAT010090155">
    <property type="protein sequence ID" value="CAH8319990.1"/>
    <property type="molecule type" value="Genomic_DNA"/>
</dbReference>
<accession>A0ABC8JA68</accession>
<feature type="domain" description="AB hydrolase-1" evidence="3">
    <location>
        <begin position="151"/>
        <end position="313"/>
    </location>
</feature>
<sequence>MMLVKQTFPLFTFTEKRPRKDSSTSNFSLFPSPKKLSLMAIIREEEEETKTLVPPGSKESTMKNPKPKFQSQNPFPFWFYFTLVFSLATILFVSLSLYSSHNDPRSWFLSLPPALRQHYSEGRTIKVQVNPDESPIEVFVAEYGPIQSENVIILHGLGLSSYAFREVIQSLGSKGVHGVAVDLPGNGFSDKTMVVVGGDREIGFLGRVKEVYGLIQEKGVFWAFDHMVETGDLPYEEIIKIQNAKRRSLKAIELGSEETAKVLGQVIDTLGLAPVHLVLHDSALGFASNWVSENPQSVRSITLVDYSINPALPLWVFHIPVIRDVLLGFSFAFKKLVSLRCSKEMTLSQVEAHRILLKGRNGREAVVSSLKNVNHSFDIAQWGNSDAVNGIPMQVIWSKEVSDVWSEEGQRVAKALPKAKFVTHSGSRWPQESKSSELTDYIANFVSALPRSIIRVSEGPIPEKVQKILDEAKAGGDNDHHHGHEHAHAGYTDAYGLGEGWTT</sequence>
<protein>
    <recommendedName>
        <fullName evidence="3">AB hydrolase-1 domain-containing protein</fullName>
    </recommendedName>
</protein>
<dbReference type="InterPro" id="IPR029058">
    <property type="entry name" value="AB_hydrolase_fold"/>
</dbReference>
<evidence type="ECO:0000259" key="3">
    <source>
        <dbReference type="Pfam" id="PF00561"/>
    </source>
</evidence>